<dbReference type="EMBL" id="JBBUTF010000028">
    <property type="protein sequence ID" value="MEK8028680.1"/>
    <property type="molecule type" value="Genomic_DNA"/>
</dbReference>
<feature type="transmembrane region" description="Helical" evidence="1">
    <location>
        <begin position="12"/>
        <end position="35"/>
    </location>
</feature>
<dbReference type="RefSeq" id="WP_341376467.1">
    <property type="nucleotide sequence ID" value="NZ_JBBUTF010000028.1"/>
</dbReference>
<comment type="caution">
    <text evidence="2">The sequence shown here is derived from an EMBL/GenBank/DDBJ whole genome shotgun (WGS) entry which is preliminary data.</text>
</comment>
<keyword evidence="1" id="KW-0472">Membrane</keyword>
<evidence type="ECO:0000313" key="3">
    <source>
        <dbReference type="Proteomes" id="UP001368500"/>
    </source>
</evidence>
<keyword evidence="1" id="KW-1133">Transmembrane helix</keyword>
<accession>A0ABU9BI89</accession>
<name>A0ABU9BI89_9BURK</name>
<organism evidence="2 3">
    <name type="scientific">Pseudaquabacterium rugosum</name>
    <dbReference type="NCBI Taxonomy" id="2984194"/>
    <lineage>
        <taxon>Bacteria</taxon>
        <taxon>Pseudomonadati</taxon>
        <taxon>Pseudomonadota</taxon>
        <taxon>Betaproteobacteria</taxon>
        <taxon>Burkholderiales</taxon>
        <taxon>Sphaerotilaceae</taxon>
        <taxon>Pseudaquabacterium</taxon>
    </lineage>
</organism>
<reference evidence="2 3" key="1">
    <citation type="submission" date="2024-04" db="EMBL/GenBank/DDBJ databases">
        <title>Novel species of the genus Ideonella isolated from streams.</title>
        <authorList>
            <person name="Lu H."/>
        </authorList>
    </citation>
    <scope>NUCLEOTIDE SEQUENCE [LARGE SCALE GENOMIC DNA]</scope>
    <source>
        <strain evidence="2 3">BYS139W</strain>
    </source>
</reference>
<keyword evidence="1" id="KW-0812">Transmembrane</keyword>
<evidence type="ECO:0000256" key="1">
    <source>
        <dbReference type="SAM" id="Phobius"/>
    </source>
</evidence>
<keyword evidence="3" id="KW-1185">Reference proteome</keyword>
<dbReference type="Proteomes" id="UP001368500">
    <property type="component" value="Unassembled WGS sequence"/>
</dbReference>
<gene>
    <name evidence="2" type="ORF">AACH11_22200</name>
</gene>
<evidence type="ECO:0000313" key="2">
    <source>
        <dbReference type="EMBL" id="MEK8028680.1"/>
    </source>
</evidence>
<proteinExistence type="predicted"/>
<sequence length="120" mass="13606">MPPEYQPPHLRPATMAAGAAPLLVLLAFVLLIGRWVEPDTALVSLAGLVLWVAVELHRYERGLRDYDRRYAARHLDGQPEPRLQAWARAPELDVATREVVQRYLDGDGRLTPEPHAEPRR</sequence>
<protein>
    <submittedName>
        <fullName evidence="2">Uncharacterized protein</fullName>
    </submittedName>
</protein>